<gene>
    <name evidence="1" type="ORF">UFOVP106_15</name>
</gene>
<organism evidence="1">
    <name type="scientific">uncultured Caudovirales phage</name>
    <dbReference type="NCBI Taxonomy" id="2100421"/>
    <lineage>
        <taxon>Viruses</taxon>
        <taxon>Duplodnaviria</taxon>
        <taxon>Heunggongvirae</taxon>
        <taxon>Uroviricota</taxon>
        <taxon>Caudoviricetes</taxon>
        <taxon>Peduoviridae</taxon>
        <taxon>Maltschvirus</taxon>
        <taxon>Maltschvirus maltsch</taxon>
    </lineage>
</organism>
<dbReference type="Gene3D" id="3.40.50.620">
    <property type="entry name" value="HUPs"/>
    <property type="match status" value="1"/>
</dbReference>
<dbReference type="InterPro" id="IPR014729">
    <property type="entry name" value="Rossmann-like_a/b/a_fold"/>
</dbReference>
<proteinExistence type="predicted"/>
<reference evidence="1" key="1">
    <citation type="submission" date="2020-04" db="EMBL/GenBank/DDBJ databases">
        <authorList>
            <person name="Chiriac C."/>
            <person name="Salcher M."/>
            <person name="Ghai R."/>
            <person name="Kavagutti S V."/>
        </authorList>
    </citation>
    <scope>NUCLEOTIDE SEQUENCE</scope>
</reference>
<dbReference type="SUPFAM" id="SSF52402">
    <property type="entry name" value="Adenine nucleotide alpha hydrolases-like"/>
    <property type="match status" value="1"/>
</dbReference>
<protein>
    <submittedName>
        <fullName evidence="1">Uncharacterized protein</fullName>
    </submittedName>
</protein>
<accession>A0A6J5L7Z1</accession>
<name>A0A6J5L7Z1_9CAUD</name>
<dbReference type="EMBL" id="LR796225">
    <property type="protein sequence ID" value="CAB4127909.1"/>
    <property type="molecule type" value="Genomic_DNA"/>
</dbReference>
<sequence>MRIVCWFSCGAASAIATKLAIAENNGKYPLIIAYTEVLEEHPDNKRFLKECETWFGQEITILGNDFYDRSIYRVFEKNYIRTPKGAPCTRSLKKQVRERFEKPDDRQVFSYTAEEQHRLDRFIDANADVNIWTPLIDNALSKEDCLAMLQKANIELPAMYRLGYHNNNCIGCVKGGMGYWNKIKIDFPENFDRMAKLERFKKQTIFKDRYLDELKPTDGNYPQEQNIECSIFCQLAEESYK</sequence>
<evidence type="ECO:0000313" key="1">
    <source>
        <dbReference type="EMBL" id="CAB4127909.1"/>
    </source>
</evidence>